<reference evidence="2 3" key="1">
    <citation type="submission" date="2017-05" db="EMBL/GenBank/DDBJ databases">
        <title>Complete and WGS of Bordetella genogroups.</title>
        <authorList>
            <person name="Spilker T."/>
            <person name="LiPuma J."/>
        </authorList>
    </citation>
    <scope>NUCLEOTIDE SEQUENCE [LARGE SCALE GENOMIC DNA]</scope>
    <source>
        <strain evidence="2 3">AU9919</strain>
    </source>
</reference>
<dbReference type="Pfam" id="PF02515">
    <property type="entry name" value="CoA_transf_3"/>
    <property type="match status" value="1"/>
</dbReference>
<dbReference type="GO" id="GO:0008410">
    <property type="term" value="F:CoA-transferase activity"/>
    <property type="evidence" value="ECO:0007669"/>
    <property type="project" value="TreeGrafter"/>
</dbReference>
<dbReference type="InterPro" id="IPR003673">
    <property type="entry name" value="CoA-Trfase_fam_III"/>
</dbReference>
<dbReference type="EMBL" id="NEVQ01000020">
    <property type="protein sequence ID" value="OZI52951.1"/>
    <property type="molecule type" value="Genomic_DNA"/>
</dbReference>
<dbReference type="RefSeq" id="WP_094822827.1">
    <property type="nucleotide sequence ID" value="NZ_NEVO01000014.1"/>
</dbReference>
<organism evidence="2 3">
    <name type="scientific">Bordetella genomosp. 4</name>
    <dbReference type="NCBI Taxonomy" id="463044"/>
    <lineage>
        <taxon>Bacteria</taxon>
        <taxon>Pseudomonadati</taxon>
        <taxon>Pseudomonadota</taxon>
        <taxon>Betaproteobacteria</taxon>
        <taxon>Burkholderiales</taxon>
        <taxon>Alcaligenaceae</taxon>
        <taxon>Bordetella</taxon>
    </lineage>
</organism>
<sequence>MPQITASKALQRFRVLDLSRVRAGPTCVRMLADFGADVIRVEPPAGIDPNEAMFAADRWSGDFQNLNRNKRSLTLNLKTAEGREVLKRLVAGADVLVENWRPDVKARLGVDYESLRSINPRIILASISGFGQDGPYAKRPGFDQIIQGMGGLMSVTGLPGQGPVRAGLAVADSSAGLYAALGILTALLEREQSGQGQWLHTSLLHAQIAMMDFQGARYLNDGDVPRQEGNDHPTSSPMGLFHAKDGQFNLGASGEGNWKRFCEAIGHTEWMDDPEFENEKLRVKHRQRLNQMIQAVFMTATVADWVQRLNAAGVPAGPVYSVPQMFEDEQVRHLGVAKTVAAWQGGQRTMITQPVTLARTPADIARTAPGWGEHTDEVLREIGYDEQDIEALRGAGAV</sequence>
<evidence type="ECO:0000313" key="2">
    <source>
        <dbReference type="EMBL" id="OZI52951.1"/>
    </source>
</evidence>
<evidence type="ECO:0000313" key="3">
    <source>
        <dbReference type="Proteomes" id="UP000216885"/>
    </source>
</evidence>
<dbReference type="PANTHER" id="PTHR48207">
    <property type="entry name" value="SUCCINATE--HYDROXYMETHYLGLUTARATE COA-TRANSFERASE"/>
    <property type="match status" value="1"/>
</dbReference>
<protein>
    <submittedName>
        <fullName evidence="2">Formyl-CoA transferase</fullName>
    </submittedName>
</protein>
<keyword evidence="3" id="KW-1185">Reference proteome</keyword>
<proteinExistence type="predicted"/>
<gene>
    <name evidence="2" type="ORF">CAL20_20030</name>
</gene>
<dbReference type="InterPro" id="IPR023606">
    <property type="entry name" value="CoA-Trfase_III_dom_1_sf"/>
</dbReference>
<evidence type="ECO:0000256" key="1">
    <source>
        <dbReference type="ARBA" id="ARBA00022679"/>
    </source>
</evidence>
<dbReference type="OrthoDB" id="5294844at2"/>
<accession>A0A261TUK3</accession>
<dbReference type="SUPFAM" id="SSF89796">
    <property type="entry name" value="CoA-transferase family III (CaiB/BaiF)"/>
    <property type="match status" value="1"/>
</dbReference>
<name>A0A261TUK3_9BORD</name>
<dbReference type="Gene3D" id="3.40.50.10540">
    <property type="entry name" value="Crotonobetainyl-coa:carnitine coa-transferase, domain 1"/>
    <property type="match status" value="1"/>
</dbReference>
<dbReference type="InterPro" id="IPR050483">
    <property type="entry name" value="CoA-transferase_III_domain"/>
</dbReference>
<dbReference type="PANTHER" id="PTHR48207:SF3">
    <property type="entry name" value="SUCCINATE--HYDROXYMETHYLGLUTARATE COA-TRANSFERASE"/>
    <property type="match status" value="1"/>
</dbReference>
<keyword evidence="1 2" id="KW-0808">Transferase</keyword>
<comment type="caution">
    <text evidence="2">The sequence shown here is derived from an EMBL/GenBank/DDBJ whole genome shotgun (WGS) entry which is preliminary data.</text>
</comment>
<dbReference type="Gene3D" id="3.30.1540.10">
    <property type="entry name" value="formyl-coa transferase, domain 3"/>
    <property type="match status" value="1"/>
</dbReference>
<dbReference type="Proteomes" id="UP000216885">
    <property type="component" value="Unassembled WGS sequence"/>
</dbReference>
<dbReference type="InterPro" id="IPR044855">
    <property type="entry name" value="CoA-Trfase_III_dom3_sf"/>
</dbReference>
<dbReference type="AlphaFoldDB" id="A0A261TUK3"/>